<dbReference type="EMBL" id="JAPQKO010000002">
    <property type="protein sequence ID" value="KAJ5179870.1"/>
    <property type="molecule type" value="Genomic_DNA"/>
</dbReference>
<keyword evidence="1" id="KW-1133">Transmembrane helix</keyword>
<feature type="transmembrane region" description="Helical" evidence="1">
    <location>
        <begin position="63"/>
        <end position="83"/>
    </location>
</feature>
<dbReference type="Proteomes" id="UP001146351">
    <property type="component" value="Unassembled WGS sequence"/>
</dbReference>
<name>A0A9W9IJX5_9EURO</name>
<comment type="caution">
    <text evidence="2">The sequence shown here is derived from an EMBL/GenBank/DDBJ whole genome shotgun (WGS) entry which is preliminary data.</text>
</comment>
<protein>
    <submittedName>
        <fullName evidence="2">Uncharacterized protein</fullName>
    </submittedName>
</protein>
<organism evidence="2 3">
    <name type="scientific">Penicillium capsulatum</name>
    <dbReference type="NCBI Taxonomy" id="69766"/>
    <lineage>
        <taxon>Eukaryota</taxon>
        <taxon>Fungi</taxon>
        <taxon>Dikarya</taxon>
        <taxon>Ascomycota</taxon>
        <taxon>Pezizomycotina</taxon>
        <taxon>Eurotiomycetes</taxon>
        <taxon>Eurotiomycetidae</taxon>
        <taxon>Eurotiales</taxon>
        <taxon>Aspergillaceae</taxon>
        <taxon>Penicillium</taxon>
    </lineage>
</organism>
<proteinExistence type="predicted"/>
<keyword evidence="1" id="KW-0472">Membrane</keyword>
<reference evidence="2" key="2">
    <citation type="journal article" date="2023" name="IMA Fungus">
        <title>Comparative genomic study of the Penicillium genus elucidates a diverse pangenome and 15 lateral gene transfer events.</title>
        <authorList>
            <person name="Petersen C."/>
            <person name="Sorensen T."/>
            <person name="Nielsen M.R."/>
            <person name="Sondergaard T.E."/>
            <person name="Sorensen J.L."/>
            <person name="Fitzpatrick D.A."/>
            <person name="Frisvad J.C."/>
            <person name="Nielsen K.L."/>
        </authorList>
    </citation>
    <scope>NUCLEOTIDE SEQUENCE</scope>
    <source>
        <strain evidence="2">IBT 21917</strain>
    </source>
</reference>
<accession>A0A9W9IJX5</accession>
<sequence length="103" mass="11661">MRFFMTILGGFIATAIYNDKLHDTTNPNQHNQEETNALAEIDEFKEKAGVDPRELFKWIPPKALVYFTILLWANLGVLSLYVLRISWKSIKGVFGSLPSSGKS</sequence>
<keyword evidence="1" id="KW-0812">Transmembrane</keyword>
<evidence type="ECO:0000313" key="2">
    <source>
        <dbReference type="EMBL" id="KAJ5179870.1"/>
    </source>
</evidence>
<reference evidence="2" key="1">
    <citation type="submission" date="2022-11" db="EMBL/GenBank/DDBJ databases">
        <authorList>
            <person name="Petersen C."/>
        </authorList>
    </citation>
    <scope>NUCLEOTIDE SEQUENCE</scope>
    <source>
        <strain evidence="2">IBT 21917</strain>
    </source>
</reference>
<dbReference type="OrthoDB" id="4496655at2759"/>
<dbReference type="AlphaFoldDB" id="A0A9W9IJX5"/>
<evidence type="ECO:0000313" key="3">
    <source>
        <dbReference type="Proteomes" id="UP001146351"/>
    </source>
</evidence>
<evidence type="ECO:0000256" key="1">
    <source>
        <dbReference type="SAM" id="Phobius"/>
    </source>
</evidence>
<gene>
    <name evidence="2" type="ORF">N7492_003080</name>
</gene>
<keyword evidence="3" id="KW-1185">Reference proteome</keyword>